<dbReference type="InterPro" id="IPR024171">
    <property type="entry name" value="SRK-like_kinase"/>
</dbReference>
<evidence type="ECO:0000256" key="9">
    <source>
        <dbReference type="ARBA" id="ARBA00022777"/>
    </source>
</evidence>
<dbReference type="PROSITE" id="PS50011">
    <property type="entry name" value="PROTEIN_KINASE_DOM"/>
    <property type="match status" value="1"/>
</dbReference>
<gene>
    <name evidence="22" type="ORF">TorRG33x02_266160</name>
</gene>
<dbReference type="InterPro" id="IPR000719">
    <property type="entry name" value="Prot_kinase_dom"/>
</dbReference>
<evidence type="ECO:0000256" key="11">
    <source>
        <dbReference type="ARBA" id="ARBA00022989"/>
    </source>
</evidence>
<dbReference type="SMART" id="SM00473">
    <property type="entry name" value="PAN_AP"/>
    <property type="match status" value="1"/>
</dbReference>
<evidence type="ECO:0000256" key="12">
    <source>
        <dbReference type="ARBA" id="ARBA00023136"/>
    </source>
</evidence>
<keyword evidence="8 16" id="KW-0547">Nucleotide-binding</keyword>
<evidence type="ECO:0000256" key="2">
    <source>
        <dbReference type="ARBA" id="ARBA00022475"/>
    </source>
</evidence>
<evidence type="ECO:0000256" key="3">
    <source>
        <dbReference type="ARBA" id="ARBA00022527"/>
    </source>
</evidence>
<dbReference type="PANTHER" id="PTHR32444:SF235">
    <property type="entry name" value="OS01G0783900 PROTEIN"/>
    <property type="match status" value="1"/>
</dbReference>
<dbReference type="GO" id="GO:0048544">
    <property type="term" value="P:recognition of pollen"/>
    <property type="evidence" value="ECO:0007669"/>
    <property type="project" value="InterPro"/>
</dbReference>
<evidence type="ECO:0000259" key="21">
    <source>
        <dbReference type="PROSITE" id="PS50948"/>
    </source>
</evidence>
<dbReference type="CDD" id="cd00028">
    <property type="entry name" value="B_lectin"/>
    <property type="match status" value="1"/>
</dbReference>
<dbReference type="EC" id="2.7.11.1" evidence="16"/>
<feature type="domain" description="Bulb-type lectin" evidence="20">
    <location>
        <begin position="29"/>
        <end position="155"/>
    </location>
</feature>
<evidence type="ECO:0000259" key="19">
    <source>
        <dbReference type="PROSITE" id="PS50011"/>
    </source>
</evidence>
<evidence type="ECO:0000313" key="22">
    <source>
        <dbReference type="EMBL" id="PON66930.1"/>
    </source>
</evidence>
<evidence type="ECO:0000256" key="18">
    <source>
        <dbReference type="SAM" id="SignalP"/>
    </source>
</evidence>
<dbReference type="Pfam" id="PF07714">
    <property type="entry name" value="PK_Tyr_Ser-Thr"/>
    <property type="match status" value="1"/>
</dbReference>
<keyword evidence="4 16" id="KW-0808">Transferase</keyword>
<evidence type="ECO:0000256" key="14">
    <source>
        <dbReference type="ARBA" id="ARBA00023170"/>
    </source>
</evidence>
<dbReference type="InterPro" id="IPR011009">
    <property type="entry name" value="Kinase-like_dom_sf"/>
</dbReference>
<comment type="caution">
    <text evidence="22">The sequence shown here is derived from an EMBL/GenBank/DDBJ whole genome shotgun (WGS) entry which is preliminary data.</text>
</comment>
<dbReference type="InterPro" id="IPR000858">
    <property type="entry name" value="S_locus_glycoprot_dom"/>
</dbReference>
<dbReference type="GO" id="GO:0005886">
    <property type="term" value="C:plasma membrane"/>
    <property type="evidence" value="ECO:0007669"/>
    <property type="project" value="UniProtKB-SubCell"/>
</dbReference>
<evidence type="ECO:0000256" key="17">
    <source>
        <dbReference type="SAM" id="Phobius"/>
    </source>
</evidence>
<dbReference type="STRING" id="63057.A0A2P5D0W7"/>
<dbReference type="SMART" id="SM00108">
    <property type="entry name" value="B_lectin"/>
    <property type="match status" value="1"/>
</dbReference>
<keyword evidence="5 17" id="KW-0812">Transmembrane</keyword>
<evidence type="ECO:0000259" key="20">
    <source>
        <dbReference type="PROSITE" id="PS50927"/>
    </source>
</evidence>
<dbReference type="InterPro" id="IPR036426">
    <property type="entry name" value="Bulb-type_lectin_dom_sf"/>
</dbReference>
<evidence type="ECO:0000256" key="4">
    <source>
        <dbReference type="ARBA" id="ARBA00022679"/>
    </source>
</evidence>
<comment type="subcellular location">
    <subcellularLocation>
        <location evidence="1">Cell membrane</location>
        <topology evidence="1">Single-pass type I membrane protein</topology>
    </subcellularLocation>
</comment>
<evidence type="ECO:0000256" key="8">
    <source>
        <dbReference type="ARBA" id="ARBA00022741"/>
    </source>
</evidence>
<dbReference type="OrthoDB" id="1741851at2759"/>
<feature type="signal peptide" evidence="18">
    <location>
        <begin position="1"/>
        <end position="26"/>
    </location>
</feature>
<proteinExistence type="inferred from homology"/>
<accession>A0A2P5D0W7</accession>
<dbReference type="PROSITE" id="PS50927">
    <property type="entry name" value="BULB_LECTIN"/>
    <property type="match status" value="1"/>
</dbReference>
<protein>
    <recommendedName>
        <fullName evidence="16">Receptor-like serine/threonine-protein kinase</fullName>
        <ecNumber evidence="16">2.7.11.1</ecNumber>
    </recommendedName>
</protein>
<dbReference type="InterPro" id="IPR001245">
    <property type="entry name" value="Ser-Thr/Tyr_kinase_cat_dom"/>
</dbReference>
<dbReference type="Pfam" id="PF08276">
    <property type="entry name" value="PAN_2"/>
    <property type="match status" value="1"/>
</dbReference>
<dbReference type="InterPro" id="IPR003609">
    <property type="entry name" value="Pan_app"/>
</dbReference>
<feature type="transmembrane region" description="Helical" evidence="17">
    <location>
        <begin position="487"/>
        <end position="511"/>
    </location>
</feature>
<feature type="chain" id="PRO_5015143144" description="Receptor-like serine/threonine-protein kinase" evidence="18">
    <location>
        <begin position="27"/>
        <end position="740"/>
    </location>
</feature>
<dbReference type="Gene3D" id="2.90.10.10">
    <property type="entry name" value="Bulb-type lectin domain"/>
    <property type="match status" value="1"/>
</dbReference>
<sequence length="740" mass="83776">MAFPCSDTQFLLTTFLLSFSFSICYSGDTMTVKNSIRDSQEGALVSAGERFQLGFFTAGGGSPNRRYLGIWYYGSRTPRTVVWVANRDKPLLNRNGVFVVSDEGELKLTDENNNILWSADVGTGVTSVKRKATLMDSGNLVLSEQVLDVQGNVSEIVRWQSFDNPTDTFLPGMKMVEDMKLTSWISPIDPAPGNFTFQLDTERGEDQYIIQRGELNAPYWKSQTLGNLFSFDEISPLTSFLLSNFSRRRHDSTTTGSGIYRGAKQLITFSKQSDYSNTRMMMSFNGQIQFLQWDTVVSNWSVVRSEPSEPCHVFEVCGDFSICNNENAILCKCLPGFLPKHQSSWDSGDFKDGCERRSDQLCSKENVNIDNFLNLKQIKVGKHGSKIDAKSGEQCKDKCLKDCRCDAYLHDNDTYNRTHICWTWLDGLDNVQEYTSDGLDINVRVALSEIGTFTLFTFFLQLLKSNYVKTYKSGYSVQSKGSSPSQLYIVFLAIIATVLAILCATCAVYYYRRKNVINIQELRRSIEVNQAVRLYDSERNIIDFIHSGQFREEEKKRIEVPFVVLESILAATDYFSEAKKLGQGGFGPVYKGKFPGGQEIAIKRLSSGSGQGLEEFKNEVLLIAKLQHRNLVRLLGYCIEGDEKMLLYEYMPNKSLDLFIFDRTLCMLLNWETRFNIILGIARGLIYLHHDSRLRIIHRDLKTSNILLDAEMNPKISDFGLARIFGGKQTEASTARVVGT</sequence>
<dbReference type="GO" id="GO:0005524">
    <property type="term" value="F:ATP binding"/>
    <property type="evidence" value="ECO:0007669"/>
    <property type="project" value="UniProtKB-KW"/>
</dbReference>
<feature type="domain" description="Apple" evidence="21">
    <location>
        <begin position="362"/>
        <end position="446"/>
    </location>
</feature>
<keyword evidence="11 17" id="KW-1133">Transmembrane helix</keyword>
<dbReference type="EMBL" id="JXTC01000308">
    <property type="protein sequence ID" value="PON66930.1"/>
    <property type="molecule type" value="Genomic_DNA"/>
</dbReference>
<dbReference type="PANTHER" id="PTHR32444">
    <property type="entry name" value="BULB-TYPE LECTIN DOMAIN-CONTAINING PROTEIN"/>
    <property type="match status" value="1"/>
</dbReference>
<dbReference type="InterPro" id="IPR001480">
    <property type="entry name" value="Bulb-type_lectin_dom"/>
</dbReference>
<dbReference type="SUPFAM" id="SSF56112">
    <property type="entry name" value="Protein kinase-like (PK-like)"/>
    <property type="match status" value="1"/>
</dbReference>
<dbReference type="FunFam" id="1.10.510.10:FF:001019">
    <property type="entry name" value="G-type lectin S-receptor-like serine/threonine-protein kinase B120"/>
    <property type="match status" value="1"/>
</dbReference>
<dbReference type="PROSITE" id="PS00108">
    <property type="entry name" value="PROTEIN_KINASE_ST"/>
    <property type="match status" value="1"/>
</dbReference>
<dbReference type="Proteomes" id="UP000237000">
    <property type="component" value="Unassembled WGS sequence"/>
</dbReference>
<evidence type="ECO:0000256" key="16">
    <source>
        <dbReference type="PIRNR" id="PIRNR000641"/>
    </source>
</evidence>
<feature type="domain" description="Protein kinase" evidence="19">
    <location>
        <begin position="575"/>
        <end position="740"/>
    </location>
</feature>
<comment type="similarity">
    <text evidence="16">Belongs to the protein kinase superfamily. Ser/Thr protein kinase family.</text>
</comment>
<keyword evidence="2" id="KW-1003">Cell membrane</keyword>
<keyword evidence="23" id="KW-1185">Reference proteome</keyword>
<dbReference type="InParanoid" id="A0A2P5D0W7"/>
<name>A0A2P5D0W7_TREOI</name>
<keyword evidence="10 16" id="KW-0067">ATP-binding</keyword>
<keyword evidence="13" id="KW-1015">Disulfide bond</keyword>
<dbReference type="GO" id="GO:0004674">
    <property type="term" value="F:protein serine/threonine kinase activity"/>
    <property type="evidence" value="ECO:0007669"/>
    <property type="project" value="UniProtKB-KW"/>
</dbReference>
<comment type="catalytic activity">
    <reaction evidence="16">
        <text>L-threonyl-[protein] + ATP = O-phospho-L-threonyl-[protein] + ADP + H(+)</text>
        <dbReference type="Rhea" id="RHEA:46608"/>
        <dbReference type="Rhea" id="RHEA-COMP:11060"/>
        <dbReference type="Rhea" id="RHEA-COMP:11605"/>
        <dbReference type="ChEBI" id="CHEBI:15378"/>
        <dbReference type="ChEBI" id="CHEBI:30013"/>
        <dbReference type="ChEBI" id="CHEBI:30616"/>
        <dbReference type="ChEBI" id="CHEBI:61977"/>
        <dbReference type="ChEBI" id="CHEBI:456216"/>
        <dbReference type="EC" id="2.7.11.1"/>
    </reaction>
</comment>
<comment type="catalytic activity">
    <reaction evidence="16">
        <text>L-seryl-[protein] + ATP = O-phospho-L-seryl-[protein] + ADP + H(+)</text>
        <dbReference type="Rhea" id="RHEA:17989"/>
        <dbReference type="Rhea" id="RHEA-COMP:9863"/>
        <dbReference type="Rhea" id="RHEA-COMP:11604"/>
        <dbReference type="ChEBI" id="CHEBI:15378"/>
        <dbReference type="ChEBI" id="CHEBI:29999"/>
        <dbReference type="ChEBI" id="CHEBI:30616"/>
        <dbReference type="ChEBI" id="CHEBI:83421"/>
        <dbReference type="ChEBI" id="CHEBI:456216"/>
        <dbReference type="EC" id="2.7.11.1"/>
    </reaction>
</comment>
<evidence type="ECO:0000313" key="23">
    <source>
        <dbReference type="Proteomes" id="UP000237000"/>
    </source>
</evidence>
<keyword evidence="7" id="KW-0430">Lectin</keyword>
<dbReference type="InterPro" id="IPR008271">
    <property type="entry name" value="Ser/Thr_kinase_AS"/>
</dbReference>
<keyword evidence="12 17" id="KW-0472">Membrane</keyword>
<dbReference type="PROSITE" id="PS50948">
    <property type="entry name" value="PAN"/>
    <property type="match status" value="1"/>
</dbReference>
<evidence type="ECO:0000256" key="5">
    <source>
        <dbReference type="ARBA" id="ARBA00022692"/>
    </source>
</evidence>
<dbReference type="Pfam" id="PF01453">
    <property type="entry name" value="B_lectin"/>
    <property type="match status" value="1"/>
</dbReference>
<reference evidence="23" key="1">
    <citation type="submission" date="2016-06" db="EMBL/GenBank/DDBJ databases">
        <title>Parallel loss of symbiosis genes in relatives of nitrogen-fixing non-legume Parasponia.</title>
        <authorList>
            <person name="Van Velzen R."/>
            <person name="Holmer R."/>
            <person name="Bu F."/>
            <person name="Rutten L."/>
            <person name="Van Zeijl A."/>
            <person name="Liu W."/>
            <person name="Santuari L."/>
            <person name="Cao Q."/>
            <person name="Sharma T."/>
            <person name="Shen D."/>
            <person name="Roswanjaya Y."/>
            <person name="Wardhani T."/>
            <person name="Kalhor M.S."/>
            <person name="Jansen J."/>
            <person name="Van den Hoogen J."/>
            <person name="Gungor B."/>
            <person name="Hartog M."/>
            <person name="Hontelez J."/>
            <person name="Verver J."/>
            <person name="Yang W.-C."/>
            <person name="Schijlen E."/>
            <person name="Repin R."/>
            <person name="Schilthuizen M."/>
            <person name="Schranz E."/>
            <person name="Heidstra R."/>
            <person name="Miyata K."/>
            <person name="Fedorova E."/>
            <person name="Kohlen W."/>
            <person name="Bisseling T."/>
            <person name="Smit S."/>
            <person name="Geurts R."/>
        </authorList>
    </citation>
    <scope>NUCLEOTIDE SEQUENCE [LARGE SCALE GENOMIC DNA]</scope>
    <source>
        <strain evidence="23">cv. RG33-2</strain>
    </source>
</reference>
<evidence type="ECO:0000256" key="7">
    <source>
        <dbReference type="ARBA" id="ARBA00022734"/>
    </source>
</evidence>
<dbReference type="CDD" id="cd01098">
    <property type="entry name" value="PAN_AP_plant"/>
    <property type="match status" value="1"/>
</dbReference>
<dbReference type="AlphaFoldDB" id="A0A2P5D0W7"/>
<dbReference type="PIRSF" id="PIRSF000641">
    <property type="entry name" value="SRK"/>
    <property type="match status" value="1"/>
</dbReference>
<dbReference type="GO" id="GO:0106310">
    <property type="term" value="F:protein serine kinase activity"/>
    <property type="evidence" value="ECO:0007669"/>
    <property type="project" value="RHEA"/>
</dbReference>
<dbReference type="Pfam" id="PF00954">
    <property type="entry name" value="S_locus_glycop"/>
    <property type="match status" value="1"/>
</dbReference>
<dbReference type="SMART" id="SM00220">
    <property type="entry name" value="S_TKc"/>
    <property type="match status" value="1"/>
</dbReference>
<dbReference type="SUPFAM" id="SSF51110">
    <property type="entry name" value="alpha-D-mannose-specific plant lectins"/>
    <property type="match status" value="1"/>
</dbReference>
<organism evidence="22 23">
    <name type="scientific">Trema orientale</name>
    <name type="common">Charcoal tree</name>
    <name type="synonym">Celtis orientalis</name>
    <dbReference type="NCBI Taxonomy" id="63057"/>
    <lineage>
        <taxon>Eukaryota</taxon>
        <taxon>Viridiplantae</taxon>
        <taxon>Streptophyta</taxon>
        <taxon>Embryophyta</taxon>
        <taxon>Tracheophyta</taxon>
        <taxon>Spermatophyta</taxon>
        <taxon>Magnoliopsida</taxon>
        <taxon>eudicotyledons</taxon>
        <taxon>Gunneridae</taxon>
        <taxon>Pentapetalae</taxon>
        <taxon>rosids</taxon>
        <taxon>fabids</taxon>
        <taxon>Rosales</taxon>
        <taxon>Cannabaceae</taxon>
        <taxon>Trema</taxon>
    </lineage>
</organism>
<dbReference type="FunFam" id="3.30.200.20:FF:000330">
    <property type="entry name" value="G-type lectin S-receptor-like serine/threonine-protein kinase At4g03230"/>
    <property type="match status" value="1"/>
</dbReference>
<dbReference type="Gene3D" id="1.10.510.10">
    <property type="entry name" value="Transferase(Phosphotransferase) domain 1"/>
    <property type="match status" value="1"/>
</dbReference>
<keyword evidence="15" id="KW-0325">Glycoprotein</keyword>
<dbReference type="Gene3D" id="3.30.200.20">
    <property type="entry name" value="Phosphorylase Kinase, domain 1"/>
    <property type="match status" value="1"/>
</dbReference>
<evidence type="ECO:0000256" key="6">
    <source>
        <dbReference type="ARBA" id="ARBA00022729"/>
    </source>
</evidence>
<evidence type="ECO:0000256" key="15">
    <source>
        <dbReference type="ARBA" id="ARBA00023180"/>
    </source>
</evidence>
<keyword evidence="3 16" id="KW-0723">Serine/threonine-protein kinase</keyword>
<evidence type="ECO:0000256" key="10">
    <source>
        <dbReference type="ARBA" id="ARBA00022840"/>
    </source>
</evidence>
<evidence type="ECO:0000256" key="13">
    <source>
        <dbReference type="ARBA" id="ARBA00023157"/>
    </source>
</evidence>
<keyword evidence="14 22" id="KW-0675">Receptor</keyword>
<keyword evidence="6 18" id="KW-0732">Signal</keyword>
<dbReference type="GO" id="GO:0030246">
    <property type="term" value="F:carbohydrate binding"/>
    <property type="evidence" value="ECO:0007669"/>
    <property type="project" value="UniProtKB-KW"/>
</dbReference>
<evidence type="ECO:0000256" key="1">
    <source>
        <dbReference type="ARBA" id="ARBA00004251"/>
    </source>
</evidence>
<keyword evidence="9 16" id="KW-0418">Kinase</keyword>